<dbReference type="Proteomes" id="UP000479526">
    <property type="component" value="Unassembled WGS sequence"/>
</dbReference>
<dbReference type="InterPro" id="IPR003593">
    <property type="entry name" value="AAA+_ATPase"/>
</dbReference>
<evidence type="ECO:0000259" key="8">
    <source>
        <dbReference type="PROSITE" id="PS50893"/>
    </source>
</evidence>
<proteinExistence type="predicted"/>
<keyword evidence="11" id="KW-1185">Reference proteome</keyword>
<dbReference type="InterPro" id="IPR003439">
    <property type="entry name" value="ABC_transporter-like_ATP-bd"/>
</dbReference>
<dbReference type="Gene3D" id="1.20.1560.10">
    <property type="entry name" value="ABC transporter type 1, transmembrane domain"/>
    <property type="match status" value="1"/>
</dbReference>
<dbReference type="SUPFAM" id="SSF90123">
    <property type="entry name" value="ABC transporter transmembrane region"/>
    <property type="match status" value="1"/>
</dbReference>
<evidence type="ECO:0000256" key="4">
    <source>
        <dbReference type="ARBA" id="ARBA00022840"/>
    </source>
</evidence>
<dbReference type="GO" id="GO:0015421">
    <property type="term" value="F:ABC-type oligopeptide transporter activity"/>
    <property type="evidence" value="ECO:0007669"/>
    <property type="project" value="TreeGrafter"/>
</dbReference>
<evidence type="ECO:0000256" key="7">
    <source>
        <dbReference type="SAM" id="Phobius"/>
    </source>
</evidence>
<evidence type="ECO:0000256" key="5">
    <source>
        <dbReference type="ARBA" id="ARBA00022989"/>
    </source>
</evidence>
<dbReference type="PANTHER" id="PTHR43394:SF1">
    <property type="entry name" value="ATP-BINDING CASSETTE SUB-FAMILY B MEMBER 10, MITOCHONDRIAL"/>
    <property type="match status" value="1"/>
</dbReference>
<evidence type="ECO:0000259" key="9">
    <source>
        <dbReference type="PROSITE" id="PS50929"/>
    </source>
</evidence>
<feature type="domain" description="ABC transmembrane type-1" evidence="9">
    <location>
        <begin position="22"/>
        <end position="301"/>
    </location>
</feature>
<dbReference type="InterPro" id="IPR039421">
    <property type="entry name" value="Type_1_exporter"/>
</dbReference>
<evidence type="ECO:0000256" key="2">
    <source>
        <dbReference type="ARBA" id="ARBA00022692"/>
    </source>
</evidence>
<feature type="transmembrane region" description="Helical" evidence="7">
    <location>
        <begin position="21"/>
        <end position="46"/>
    </location>
</feature>
<evidence type="ECO:0000256" key="1">
    <source>
        <dbReference type="ARBA" id="ARBA00004651"/>
    </source>
</evidence>
<keyword evidence="2 7" id="KW-0812">Transmembrane</keyword>
<gene>
    <name evidence="10" type="ORF">GT755_21470</name>
</gene>
<dbReference type="SMART" id="SM00382">
    <property type="entry name" value="AAA"/>
    <property type="match status" value="1"/>
</dbReference>
<dbReference type="Pfam" id="PF00664">
    <property type="entry name" value="ABC_membrane"/>
    <property type="match status" value="1"/>
</dbReference>
<comment type="subcellular location">
    <subcellularLocation>
        <location evidence="1">Cell membrane</location>
        <topology evidence="1">Multi-pass membrane protein</topology>
    </subcellularLocation>
</comment>
<evidence type="ECO:0000256" key="6">
    <source>
        <dbReference type="ARBA" id="ARBA00023136"/>
    </source>
</evidence>
<dbReference type="InterPro" id="IPR011527">
    <property type="entry name" value="ABC1_TM_dom"/>
</dbReference>
<dbReference type="PROSITE" id="PS50929">
    <property type="entry name" value="ABC_TM1F"/>
    <property type="match status" value="1"/>
</dbReference>
<feature type="transmembrane region" description="Helical" evidence="7">
    <location>
        <begin position="58"/>
        <end position="81"/>
    </location>
</feature>
<dbReference type="RefSeq" id="WP_161481445.1">
    <property type="nucleotide sequence ID" value="NZ_WXEW01000006.1"/>
</dbReference>
<feature type="transmembrane region" description="Helical" evidence="7">
    <location>
        <begin position="129"/>
        <end position="151"/>
    </location>
</feature>
<dbReference type="PANTHER" id="PTHR43394">
    <property type="entry name" value="ATP-DEPENDENT PERMEASE MDL1, MITOCHONDRIAL"/>
    <property type="match status" value="1"/>
</dbReference>
<dbReference type="InterPro" id="IPR027417">
    <property type="entry name" value="P-loop_NTPase"/>
</dbReference>
<dbReference type="AlphaFoldDB" id="A0A7C9N8R2"/>
<evidence type="ECO:0000313" key="11">
    <source>
        <dbReference type="Proteomes" id="UP000479526"/>
    </source>
</evidence>
<dbReference type="GO" id="GO:0005886">
    <property type="term" value="C:plasma membrane"/>
    <property type="evidence" value="ECO:0007669"/>
    <property type="project" value="UniProtKB-SubCell"/>
</dbReference>
<keyword evidence="5 7" id="KW-1133">Transmembrane helix</keyword>
<organism evidence="10 11">
    <name type="scientific">Herbidospora solisilvae</name>
    <dbReference type="NCBI Taxonomy" id="2696284"/>
    <lineage>
        <taxon>Bacteria</taxon>
        <taxon>Bacillati</taxon>
        <taxon>Actinomycetota</taxon>
        <taxon>Actinomycetes</taxon>
        <taxon>Streptosporangiales</taxon>
        <taxon>Streptosporangiaceae</taxon>
        <taxon>Herbidospora</taxon>
    </lineage>
</organism>
<dbReference type="GO" id="GO:0016887">
    <property type="term" value="F:ATP hydrolysis activity"/>
    <property type="evidence" value="ECO:0007669"/>
    <property type="project" value="InterPro"/>
</dbReference>
<dbReference type="EMBL" id="WXEW01000006">
    <property type="protein sequence ID" value="NAS24253.1"/>
    <property type="molecule type" value="Genomic_DNA"/>
</dbReference>
<keyword evidence="4 10" id="KW-0067">ATP-binding</keyword>
<dbReference type="Pfam" id="PF00005">
    <property type="entry name" value="ABC_tran"/>
    <property type="match status" value="1"/>
</dbReference>
<dbReference type="GO" id="GO:0005524">
    <property type="term" value="F:ATP binding"/>
    <property type="evidence" value="ECO:0007669"/>
    <property type="project" value="UniProtKB-KW"/>
</dbReference>
<comment type="caution">
    <text evidence="10">The sequence shown here is derived from an EMBL/GenBank/DDBJ whole genome shotgun (WGS) entry which is preliminary data.</text>
</comment>
<sequence>MAESPTLGLLSRSVRARRGRLAASVVLALVSAAAGIVTPLLIARILGVIGGAGGDVVWPVAQLVVIVLAGAFAGGWSSYLLSAAGERAIEDVRLAVVRRAVRLRVPVIRRIGVGEVVSRMGPDAAQMRAITDTGVTVMPVSAVMVTAYLIVMGILDWVMLAVTVGTFVVAAIAIRAFLAGMRRAAEAQQAALGRLAQAAQSVFTMVTTVKAYRAEDRAIAPLEDEIGEAAASAVRSARAQAAISPLMGLGQQVAIIGVLAVGGVRLASGALETTAFIAFLMYLFQLVNPLMALAQGAGRIAVGKAAARRVDEVLGAETEPAGAARTPEVAPGAPALRLSDVEVSLGGKPVLDRVSLEVPRTGVLAIVGPSGAGKSTLLNVVEGFVETEAGRVELLGVPLQEWPTAEVRRRVALVEQGSAILSMSVRENLALGRSDSPSDDELWSALRDVGLEQAVRALPAGLDAVLGAGDQMSGGEEQRLSIARALLIDAEVLLLDEPTAHMDGVNERRLTDLLAALGRDRAVVMVTHRLSTVAAADTIVVVDAGRVTAVGDHGTLSSASPAYQAFVHAQAAPDPVGA</sequence>
<evidence type="ECO:0000313" key="10">
    <source>
        <dbReference type="EMBL" id="NAS24253.1"/>
    </source>
</evidence>
<evidence type="ECO:0000256" key="3">
    <source>
        <dbReference type="ARBA" id="ARBA00022741"/>
    </source>
</evidence>
<name>A0A7C9N8R2_9ACTN</name>
<keyword evidence="6 7" id="KW-0472">Membrane</keyword>
<keyword evidence="3" id="KW-0547">Nucleotide-binding</keyword>
<reference evidence="10 11" key="1">
    <citation type="submission" date="2020-01" db="EMBL/GenBank/DDBJ databases">
        <title>Herbidospora sp. NEAU-GS84 nov., a novel actinomycete isolated from soil.</title>
        <authorList>
            <person name="Han L."/>
        </authorList>
    </citation>
    <scope>NUCLEOTIDE SEQUENCE [LARGE SCALE GENOMIC DNA]</scope>
    <source>
        <strain evidence="10 11">NEAU-GS84</strain>
    </source>
</reference>
<dbReference type="CDD" id="cd03228">
    <property type="entry name" value="ABCC_MRP_Like"/>
    <property type="match status" value="1"/>
</dbReference>
<dbReference type="PROSITE" id="PS50893">
    <property type="entry name" value="ABC_TRANSPORTER_2"/>
    <property type="match status" value="1"/>
</dbReference>
<dbReference type="Gene3D" id="3.40.50.300">
    <property type="entry name" value="P-loop containing nucleotide triphosphate hydrolases"/>
    <property type="match status" value="1"/>
</dbReference>
<feature type="domain" description="ABC transporter" evidence="8">
    <location>
        <begin position="336"/>
        <end position="569"/>
    </location>
</feature>
<dbReference type="SUPFAM" id="SSF52540">
    <property type="entry name" value="P-loop containing nucleoside triphosphate hydrolases"/>
    <property type="match status" value="1"/>
</dbReference>
<protein>
    <submittedName>
        <fullName evidence="10">ATP-binding cassette domain-containing protein</fullName>
    </submittedName>
</protein>
<dbReference type="InterPro" id="IPR036640">
    <property type="entry name" value="ABC1_TM_sf"/>
</dbReference>
<feature type="transmembrane region" description="Helical" evidence="7">
    <location>
        <begin position="157"/>
        <end position="178"/>
    </location>
</feature>
<accession>A0A7C9N8R2</accession>